<name>A0A372LD81_9BACI</name>
<evidence type="ECO:0000256" key="7">
    <source>
        <dbReference type="SAM" id="MobiDB-lite"/>
    </source>
</evidence>
<dbReference type="NCBIfam" id="TIGR03824">
    <property type="entry name" value="FlgM_jcvi"/>
    <property type="match status" value="1"/>
</dbReference>
<dbReference type="InterPro" id="IPR031316">
    <property type="entry name" value="FlgM_C"/>
</dbReference>
<evidence type="ECO:0000256" key="5">
    <source>
        <dbReference type="ARBA" id="ARBA00023015"/>
    </source>
</evidence>
<dbReference type="InterPro" id="IPR035890">
    <property type="entry name" value="Anti-sigma-28_factor_FlgM_sf"/>
</dbReference>
<reference evidence="9 10" key="1">
    <citation type="submission" date="2018-08" db="EMBL/GenBank/DDBJ databases">
        <title>Bacillus chawlae sp. nov., Bacillus glennii sp. nov., and Bacillus saganii sp. nov. Isolated from the Vehicle Assembly Building at Kennedy Space Center where the Viking Spacecraft were Assembled.</title>
        <authorList>
            <person name="Seuylemezian A."/>
            <person name="Vaishampayan P."/>
        </authorList>
    </citation>
    <scope>NUCLEOTIDE SEQUENCE [LARGE SCALE GENOMIC DNA]</scope>
    <source>
        <strain evidence="9 10">V44-8</strain>
    </source>
</reference>
<feature type="compositionally biased region" description="Basic and acidic residues" evidence="7">
    <location>
        <begin position="19"/>
        <end position="29"/>
    </location>
</feature>
<dbReference type="EMBL" id="QVTD01000005">
    <property type="protein sequence ID" value="RFU63952.1"/>
    <property type="molecule type" value="Genomic_DNA"/>
</dbReference>
<keyword evidence="5" id="KW-0805">Transcription regulation</keyword>
<dbReference type="GO" id="GO:0045892">
    <property type="term" value="P:negative regulation of DNA-templated transcription"/>
    <property type="evidence" value="ECO:0007669"/>
    <property type="project" value="InterPro"/>
</dbReference>
<dbReference type="Gene3D" id="6.10.140.30">
    <property type="entry name" value="Anti-sigma-28 factor FlgM"/>
    <property type="match status" value="1"/>
</dbReference>
<dbReference type="RefSeq" id="WP_117322588.1">
    <property type="nucleotide sequence ID" value="NZ_QVTD01000005.1"/>
</dbReference>
<keyword evidence="9" id="KW-0966">Cell projection</keyword>
<comment type="similarity">
    <text evidence="1">Belongs to the FlgM family.</text>
</comment>
<evidence type="ECO:0000256" key="4">
    <source>
        <dbReference type="ARBA" id="ARBA00022795"/>
    </source>
</evidence>
<evidence type="ECO:0000256" key="6">
    <source>
        <dbReference type="ARBA" id="ARBA00023163"/>
    </source>
</evidence>
<protein>
    <recommendedName>
        <fullName evidence="2">Negative regulator of flagellin synthesis</fullName>
    </recommendedName>
</protein>
<keyword evidence="6" id="KW-0804">Transcription</keyword>
<dbReference type="AlphaFoldDB" id="A0A372LD81"/>
<evidence type="ECO:0000313" key="9">
    <source>
        <dbReference type="EMBL" id="RFU63952.1"/>
    </source>
</evidence>
<feature type="compositionally biased region" description="Polar residues" evidence="7">
    <location>
        <begin position="1"/>
        <end position="18"/>
    </location>
</feature>
<keyword evidence="3" id="KW-0678">Repressor</keyword>
<feature type="domain" description="Anti-sigma-28 factor FlgM C-terminal" evidence="8">
    <location>
        <begin position="32"/>
        <end position="82"/>
    </location>
</feature>
<dbReference type="OrthoDB" id="2991036at2"/>
<dbReference type="Pfam" id="PF04316">
    <property type="entry name" value="FlgM"/>
    <property type="match status" value="1"/>
</dbReference>
<dbReference type="GO" id="GO:0044781">
    <property type="term" value="P:bacterial-type flagellum organization"/>
    <property type="evidence" value="ECO:0007669"/>
    <property type="project" value="UniProtKB-KW"/>
</dbReference>
<proteinExistence type="inferred from homology"/>
<gene>
    <name evidence="9" type="primary">flgM</name>
    <name evidence="9" type="ORF">D0466_10920</name>
</gene>
<dbReference type="InterPro" id="IPR007412">
    <property type="entry name" value="FlgM"/>
</dbReference>
<evidence type="ECO:0000259" key="8">
    <source>
        <dbReference type="Pfam" id="PF04316"/>
    </source>
</evidence>
<keyword evidence="10" id="KW-1185">Reference proteome</keyword>
<dbReference type="Proteomes" id="UP000262939">
    <property type="component" value="Unassembled WGS sequence"/>
</dbReference>
<sequence length="87" mass="9903">MKINNIGSSGVNPYNRQYNKIDKTKGSGMKADKLEISTQAKDLQHSSQIPEQRQARVEELKVQIENGTYKVDPRATAKSIIDFYFNK</sequence>
<dbReference type="SUPFAM" id="SSF101498">
    <property type="entry name" value="Anti-sigma factor FlgM"/>
    <property type="match status" value="1"/>
</dbReference>
<evidence type="ECO:0000256" key="1">
    <source>
        <dbReference type="ARBA" id="ARBA00005322"/>
    </source>
</evidence>
<comment type="caution">
    <text evidence="9">The sequence shown here is derived from an EMBL/GenBank/DDBJ whole genome shotgun (WGS) entry which is preliminary data.</text>
</comment>
<accession>A0A372LD81</accession>
<keyword evidence="9" id="KW-0969">Cilium</keyword>
<organism evidence="9 10">
    <name type="scientific">Peribacillus glennii</name>
    <dbReference type="NCBI Taxonomy" id="2303991"/>
    <lineage>
        <taxon>Bacteria</taxon>
        <taxon>Bacillati</taxon>
        <taxon>Bacillota</taxon>
        <taxon>Bacilli</taxon>
        <taxon>Bacillales</taxon>
        <taxon>Bacillaceae</taxon>
        <taxon>Peribacillus</taxon>
    </lineage>
</organism>
<feature type="region of interest" description="Disordered" evidence="7">
    <location>
        <begin position="1"/>
        <end position="29"/>
    </location>
</feature>
<evidence type="ECO:0000256" key="2">
    <source>
        <dbReference type="ARBA" id="ARBA00017823"/>
    </source>
</evidence>
<keyword evidence="4" id="KW-1005">Bacterial flagellum biogenesis</keyword>
<evidence type="ECO:0000256" key="3">
    <source>
        <dbReference type="ARBA" id="ARBA00022491"/>
    </source>
</evidence>
<keyword evidence="9" id="KW-0282">Flagellum</keyword>
<evidence type="ECO:0000313" key="10">
    <source>
        <dbReference type="Proteomes" id="UP000262939"/>
    </source>
</evidence>